<accession>A0A1W2LWM1</accession>
<protein>
    <recommendedName>
        <fullName evidence="4">Lipoprotein</fullName>
    </recommendedName>
</protein>
<evidence type="ECO:0000256" key="1">
    <source>
        <dbReference type="SAM" id="MobiDB-lite"/>
    </source>
</evidence>
<dbReference type="AlphaFoldDB" id="A0A1W2LWM1"/>
<evidence type="ECO:0000313" key="2">
    <source>
        <dbReference type="EMBL" id="ONF70432.1"/>
    </source>
</evidence>
<sequence>MTVQKPGRGRWECLLVAGLLMTTACGSPVDQPPATTPPTSMPSGSPTQGEETSVEGTIAGGVEPDCLILRAQQDTYLLLGGDRAKLEPGKRVVVVGRPQPGMPTTCMQGTPFHVRTVTPAPAAESP</sequence>
<proteinExistence type="predicted"/>
<feature type="compositionally biased region" description="Pro residues" evidence="1">
    <location>
        <begin position="30"/>
        <end position="40"/>
    </location>
</feature>
<dbReference type="Proteomes" id="UP000076660">
    <property type="component" value="Unassembled WGS sequence"/>
</dbReference>
<name>A0A1W2LWM1_9PSEU</name>
<dbReference type="PROSITE" id="PS51257">
    <property type="entry name" value="PROKAR_LIPOPROTEIN"/>
    <property type="match status" value="1"/>
</dbReference>
<dbReference type="EMBL" id="LQMT02000014">
    <property type="protein sequence ID" value="ONF70432.1"/>
    <property type="molecule type" value="Genomic_DNA"/>
</dbReference>
<gene>
    <name evidence="2" type="ORF">AVR91_0216565</name>
</gene>
<evidence type="ECO:0008006" key="4">
    <source>
        <dbReference type="Google" id="ProtNLM"/>
    </source>
</evidence>
<evidence type="ECO:0000313" key="3">
    <source>
        <dbReference type="Proteomes" id="UP000076660"/>
    </source>
</evidence>
<comment type="caution">
    <text evidence="2">The sequence shown here is derived from an EMBL/GenBank/DDBJ whole genome shotgun (WGS) entry which is preliminary data.</text>
</comment>
<dbReference type="OrthoDB" id="5148907at2"/>
<organism evidence="2 3">
    <name type="scientific">Amycolatopsis keratiniphila subsp. keratiniphila</name>
    <dbReference type="NCBI Taxonomy" id="227715"/>
    <lineage>
        <taxon>Bacteria</taxon>
        <taxon>Bacillati</taxon>
        <taxon>Actinomycetota</taxon>
        <taxon>Actinomycetes</taxon>
        <taxon>Pseudonocardiales</taxon>
        <taxon>Pseudonocardiaceae</taxon>
        <taxon>Amycolatopsis</taxon>
        <taxon>Amycolatopsis japonica group</taxon>
    </lineage>
</organism>
<feature type="region of interest" description="Disordered" evidence="1">
    <location>
        <begin position="25"/>
        <end position="57"/>
    </location>
</feature>
<reference evidence="2 3" key="1">
    <citation type="submission" date="2016-12" db="EMBL/GenBank/DDBJ databases">
        <title>Amycolatopsis keratiniphila subsp. keratiniphila genome sequencing and assembly.</title>
        <authorList>
            <person name="Mayilraj S."/>
            <person name="Kaur N."/>
        </authorList>
    </citation>
    <scope>NUCLEOTIDE SEQUENCE [LARGE SCALE GENOMIC DNA]</scope>
    <source>
        <strain evidence="2 3">DSM 44409</strain>
    </source>
</reference>
<dbReference type="RefSeq" id="WP_063277101.1">
    <property type="nucleotide sequence ID" value="NZ_LQMT02000014.1"/>
</dbReference>